<gene>
    <name evidence="1" type="ORF">TCIL3000_10_7270</name>
</gene>
<evidence type="ECO:0000313" key="1">
    <source>
        <dbReference type="EMBL" id="CCC93953.1"/>
    </source>
</evidence>
<proteinExistence type="predicted"/>
<sequence>MSLINCRMLANHFRYPASFSVALSTIRAREGPTFHWLLISACFLLRTFEQMTGDLNYYQMTIMRHWSRSRLSHKYWFFKSLSLTCLLLDEVLQLVTTVRSPEWKKKSPEERSLHIKRKAISVIRCLLDMSVYYRWVSWYNPYKTLQYCSMTISGLLGVFVGWGDVCSAADALEALRIEDAKKF</sequence>
<name>G0UX36_TRYCI</name>
<dbReference type="EMBL" id="HE575323">
    <property type="protein sequence ID" value="CCC93953.1"/>
    <property type="molecule type" value="Genomic_DNA"/>
</dbReference>
<organism evidence="1">
    <name type="scientific">Trypanosoma congolense (strain IL3000)</name>
    <dbReference type="NCBI Taxonomy" id="1068625"/>
    <lineage>
        <taxon>Eukaryota</taxon>
        <taxon>Discoba</taxon>
        <taxon>Euglenozoa</taxon>
        <taxon>Kinetoplastea</taxon>
        <taxon>Metakinetoplastina</taxon>
        <taxon>Trypanosomatida</taxon>
        <taxon>Trypanosomatidae</taxon>
        <taxon>Trypanosoma</taxon>
        <taxon>Nannomonas</taxon>
    </lineage>
</organism>
<evidence type="ECO:0008006" key="2">
    <source>
        <dbReference type="Google" id="ProtNLM"/>
    </source>
</evidence>
<reference evidence="1" key="1">
    <citation type="journal article" date="2012" name="Proc. Natl. Acad. Sci. U.S.A.">
        <title>Antigenic diversity is generated by distinct evolutionary mechanisms in African trypanosome species.</title>
        <authorList>
            <person name="Jackson A.P."/>
            <person name="Berry A."/>
            <person name="Aslett M."/>
            <person name="Allison H.C."/>
            <person name="Burton P."/>
            <person name="Vavrova-Anderson J."/>
            <person name="Brown R."/>
            <person name="Browne H."/>
            <person name="Corton N."/>
            <person name="Hauser H."/>
            <person name="Gamble J."/>
            <person name="Gilderthorp R."/>
            <person name="Marcello L."/>
            <person name="McQuillan J."/>
            <person name="Otto T.D."/>
            <person name="Quail M.A."/>
            <person name="Sanders M.J."/>
            <person name="van Tonder A."/>
            <person name="Ginger M.L."/>
            <person name="Field M.C."/>
            <person name="Barry J.D."/>
            <person name="Hertz-Fowler C."/>
            <person name="Berriman M."/>
        </authorList>
    </citation>
    <scope>NUCLEOTIDE SEQUENCE</scope>
    <source>
        <strain evidence="1">IL3000</strain>
    </source>
</reference>
<accession>G0UX36</accession>
<protein>
    <recommendedName>
        <fullName evidence="2">Glycosomal membrane protein</fullName>
    </recommendedName>
</protein>
<dbReference type="VEuPathDB" id="TriTrypDB:TcIL3000_10_7270"/>
<dbReference type="AlphaFoldDB" id="G0UX36"/>